<dbReference type="Pfam" id="PF00665">
    <property type="entry name" value="rve"/>
    <property type="match status" value="1"/>
</dbReference>
<dbReference type="Gene3D" id="1.10.340.70">
    <property type="match status" value="1"/>
</dbReference>
<feature type="region of interest" description="Disordered" evidence="1">
    <location>
        <begin position="436"/>
        <end position="492"/>
    </location>
</feature>
<dbReference type="AlphaFoldDB" id="A0AAD8VXB8"/>
<feature type="domain" description="Integrase catalytic" evidence="2">
    <location>
        <begin position="104"/>
        <end position="270"/>
    </location>
</feature>
<dbReference type="InterPro" id="IPR041588">
    <property type="entry name" value="Integrase_H2C2"/>
</dbReference>
<dbReference type="GO" id="GO:0003676">
    <property type="term" value="F:nucleic acid binding"/>
    <property type="evidence" value="ECO:0007669"/>
    <property type="project" value="InterPro"/>
</dbReference>
<accession>A0AAD8VXB8</accession>
<dbReference type="InterPro" id="IPR012337">
    <property type="entry name" value="RNaseH-like_sf"/>
</dbReference>
<comment type="caution">
    <text evidence="3">The sequence shown here is derived from an EMBL/GenBank/DDBJ whole genome shotgun (WGS) entry which is preliminary data.</text>
</comment>
<evidence type="ECO:0000259" key="2">
    <source>
        <dbReference type="PROSITE" id="PS50994"/>
    </source>
</evidence>
<dbReference type="InterPro" id="IPR001584">
    <property type="entry name" value="Integrase_cat-core"/>
</dbReference>
<dbReference type="PANTHER" id="PTHR48475:SF2">
    <property type="entry name" value="RIBONUCLEASE H"/>
    <property type="match status" value="1"/>
</dbReference>
<organism evidence="3 4">
    <name type="scientific">Lolium multiflorum</name>
    <name type="common">Italian ryegrass</name>
    <name type="synonym">Lolium perenne subsp. multiflorum</name>
    <dbReference type="NCBI Taxonomy" id="4521"/>
    <lineage>
        <taxon>Eukaryota</taxon>
        <taxon>Viridiplantae</taxon>
        <taxon>Streptophyta</taxon>
        <taxon>Embryophyta</taxon>
        <taxon>Tracheophyta</taxon>
        <taxon>Spermatophyta</taxon>
        <taxon>Magnoliopsida</taxon>
        <taxon>Liliopsida</taxon>
        <taxon>Poales</taxon>
        <taxon>Poaceae</taxon>
        <taxon>BOP clade</taxon>
        <taxon>Pooideae</taxon>
        <taxon>Poodae</taxon>
        <taxon>Poeae</taxon>
        <taxon>Poeae Chloroplast Group 2 (Poeae type)</taxon>
        <taxon>Loliodinae</taxon>
        <taxon>Loliinae</taxon>
        <taxon>Lolium</taxon>
    </lineage>
</organism>
<feature type="region of interest" description="Disordered" evidence="1">
    <location>
        <begin position="380"/>
        <end position="422"/>
    </location>
</feature>
<feature type="compositionally biased region" description="Basic and acidic residues" evidence="1">
    <location>
        <begin position="443"/>
        <end position="454"/>
    </location>
</feature>
<reference evidence="3" key="1">
    <citation type="submission" date="2023-07" db="EMBL/GenBank/DDBJ databases">
        <title>A chromosome-level genome assembly of Lolium multiflorum.</title>
        <authorList>
            <person name="Chen Y."/>
            <person name="Copetti D."/>
            <person name="Kolliker R."/>
            <person name="Studer B."/>
        </authorList>
    </citation>
    <scope>NUCLEOTIDE SEQUENCE</scope>
    <source>
        <strain evidence="3">02402/16</strain>
        <tissue evidence="3">Leaf</tissue>
    </source>
</reference>
<gene>
    <name evidence="3" type="ORF">QYE76_025770</name>
</gene>
<dbReference type="Proteomes" id="UP001231189">
    <property type="component" value="Unassembled WGS sequence"/>
</dbReference>
<dbReference type="Pfam" id="PF17921">
    <property type="entry name" value="Integrase_H2C2"/>
    <property type="match status" value="1"/>
</dbReference>
<sequence>MDETEARTLVRRCKSFTIINNELYKRSISGIFQRCVTPNEGRKILRDIHAGDCGHHAGARSIVAKAFRHGFYWPTAHDDAIAIVRACAGCQKYASQSHMPGSALKTIPLTWPFAVWGMDMVGKFKTAPGGYTHLLVAVDKFTKWVEAKPIKKCDGKTATKFLRELIYRYGYPHSIITDNGTNFAKGEMADFCKEKGIRLDLAAVAHPESNGQAERANQSILHGIKPRLMVPLERAAGCWAEELPSVLWGIRTTPNRSTGYTPFFLVYGAEAVMPTDIAYDSPRVANYAEEENEQSRQDNVDLLDEARDLALSRTAIYQQSLRRYHNRRVRSRSFQEGDLVLRLIQDKKGMHKLSPPWEGPFAISRVIRLQQILVTKYSRNGRNRRPGPIFARSFQKTEGESVGPRGGDTTGGAAQAPAAPLWGPVPPLDLPFRLQIASVAKPPHREPRYGKPSRDAAAANPISGDSGDRLRHPAGEGIHLPEDSTPPWSPSE</sequence>
<evidence type="ECO:0000256" key="1">
    <source>
        <dbReference type="SAM" id="MobiDB-lite"/>
    </source>
</evidence>
<evidence type="ECO:0000313" key="4">
    <source>
        <dbReference type="Proteomes" id="UP001231189"/>
    </source>
</evidence>
<dbReference type="SUPFAM" id="SSF53098">
    <property type="entry name" value="Ribonuclease H-like"/>
    <property type="match status" value="1"/>
</dbReference>
<evidence type="ECO:0000313" key="3">
    <source>
        <dbReference type="EMBL" id="KAK1620253.1"/>
    </source>
</evidence>
<feature type="compositionally biased region" description="Low complexity" evidence="1">
    <location>
        <begin position="411"/>
        <end position="422"/>
    </location>
</feature>
<dbReference type="PROSITE" id="PS50994">
    <property type="entry name" value="INTEGRASE"/>
    <property type="match status" value="1"/>
</dbReference>
<dbReference type="GO" id="GO:0015074">
    <property type="term" value="P:DNA integration"/>
    <property type="evidence" value="ECO:0007669"/>
    <property type="project" value="InterPro"/>
</dbReference>
<feature type="compositionally biased region" description="Basic and acidic residues" evidence="1">
    <location>
        <begin position="466"/>
        <end position="482"/>
    </location>
</feature>
<dbReference type="PANTHER" id="PTHR48475">
    <property type="entry name" value="RIBONUCLEASE H"/>
    <property type="match status" value="1"/>
</dbReference>
<proteinExistence type="predicted"/>
<keyword evidence="4" id="KW-1185">Reference proteome</keyword>
<dbReference type="EMBL" id="JAUUTY010000006">
    <property type="protein sequence ID" value="KAK1620253.1"/>
    <property type="molecule type" value="Genomic_DNA"/>
</dbReference>
<protein>
    <recommendedName>
        <fullName evidence="2">Integrase catalytic domain-containing protein</fullName>
    </recommendedName>
</protein>
<dbReference type="InterPro" id="IPR036397">
    <property type="entry name" value="RNaseH_sf"/>
</dbReference>
<name>A0AAD8VXB8_LOLMU</name>
<dbReference type="Gene3D" id="3.30.420.10">
    <property type="entry name" value="Ribonuclease H-like superfamily/Ribonuclease H"/>
    <property type="match status" value="1"/>
</dbReference>